<dbReference type="InterPro" id="IPR045467">
    <property type="entry name" value="DUF6497"/>
</dbReference>
<organism evidence="2 3">
    <name type="scientific">Roseivivax lentus</name>
    <dbReference type="NCBI Taxonomy" id="633194"/>
    <lineage>
        <taxon>Bacteria</taxon>
        <taxon>Pseudomonadati</taxon>
        <taxon>Pseudomonadota</taxon>
        <taxon>Alphaproteobacteria</taxon>
        <taxon>Rhodobacterales</taxon>
        <taxon>Roseobacteraceae</taxon>
        <taxon>Roseivivax</taxon>
    </lineage>
</organism>
<feature type="chain" id="PRO_5009943390" description="Acetolactate synthase" evidence="1">
    <location>
        <begin position="19"/>
        <end position="130"/>
    </location>
</feature>
<evidence type="ECO:0000313" key="2">
    <source>
        <dbReference type="EMBL" id="SIS77228.1"/>
    </source>
</evidence>
<dbReference type="Proteomes" id="UP000186684">
    <property type="component" value="Unassembled WGS sequence"/>
</dbReference>
<feature type="signal peptide" evidence="1">
    <location>
        <begin position="1"/>
        <end position="18"/>
    </location>
</feature>
<keyword evidence="3" id="KW-1185">Reference proteome</keyword>
<sequence>MARLAAGLALLLPGAAAALEEPIPLPSGLVADFQELRIETREGQGALARFRFVAQNLGETAPDLDVLSADMDFLCDQVALPSIPVEYPDPGQIVISIGAAPTEFGVSRPDILQVFESYRIEEDRCMWEAF</sequence>
<dbReference type="STRING" id="633194.SAMN05421759_103151"/>
<dbReference type="RefSeq" id="WP_076446703.1">
    <property type="nucleotide sequence ID" value="NZ_FTOQ01000003.1"/>
</dbReference>
<dbReference type="EMBL" id="FTOQ01000003">
    <property type="protein sequence ID" value="SIS77228.1"/>
    <property type="molecule type" value="Genomic_DNA"/>
</dbReference>
<evidence type="ECO:0000256" key="1">
    <source>
        <dbReference type="SAM" id="SignalP"/>
    </source>
</evidence>
<accession>A0A1N7LTP7</accession>
<dbReference type="AlphaFoldDB" id="A0A1N7LTP7"/>
<gene>
    <name evidence="2" type="ORF">SAMN05421759_103151</name>
</gene>
<reference evidence="3" key="1">
    <citation type="submission" date="2017-01" db="EMBL/GenBank/DDBJ databases">
        <authorList>
            <person name="Varghese N."/>
            <person name="Submissions S."/>
        </authorList>
    </citation>
    <scope>NUCLEOTIDE SEQUENCE [LARGE SCALE GENOMIC DNA]</scope>
    <source>
        <strain evidence="3">DSM 29430</strain>
    </source>
</reference>
<protein>
    <recommendedName>
        <fullName evidence="4">Acetolactate synthase</fullName>
    </recommendedName>
</protein>
<keyword evidence="1" id="KW-0732">Signal</keyword>
<evidence type="ECO:0008006" key="4">
    <source>
        <dbReference type="Google" id="ProtNLM"/>
    </source>
</evidence>
<name>A0A1N7LTP7_9RHOB</name>
<dbReference type="OrthoDB" id="7862028at2"/>
<dbReference type="Pfam" id="PF20107">
    <property type="entry name" value="DUF6497"/>
    <property type="match status" value="1"/>
</dbReference>
<proteinExistence type="predicted"/>
<evidence type="ECO:0000313" key="3">
    <source>
        <dbReference type="Proteomes" id="UP000186684"/>
    </source>
</evidence>